<dbReference type="Proteomes" id="UP000008237">
    <property type="component" value="Unassembled WGS sequence"/>
</dbReference>
<dbReference type="AlphaFoldDB" id="E2C4T4"/>
<gene>
    <name evidence="2" type="ORF">EAI_01299</name>
</gene>
<dbReference type="InParanoid" id="E2C4T4"/>
<name>E2C4T4_HARSA</name>
<dbReference type="OrthoDB" id="6119432at2759"/>
<reference evidence="2 3" key="1">
    <citation type="journal article" date="2010" name="Science">
        <title>Genomic comparison of the ants Camponotus floridanus and Harpegnathos saltator.</title>
        <authorList>
            <person name="Bonasio R."/>
            <person name="Zhang G."/>
            <person name="Ye C."/>
            <person name="Mutti N.S."/>
            <person name="Fang X."/>
            <person name="Qin N."/>
            <person name="Donahue G."/>
            <person name="Yang P."/>
            <person name="Li Q."/>
            <person name="Li C."/>
            <person name="Zhang P."/>
            <person name="Huang Z."/>
            <person name="Berger S.L."/>
            <person name="Reinberg D."/>
            <person name="Wang J."/>
            <person name="Liebig J."/>
        </authorList>
    </citation>
    <scope>NUCLEOTIDE SEQUENCE [LARGE SCALE GENOMIC DNA]</scope>
    <source>
        <strain evidence="2 3">R22 G/1</strain>
    </source>
</reference>
<protein>
    <submittedName>
        <fullName evidence="2">Uncharacterized protein</fullName>
    </submittedName>
</protein>
<evidence type="ECO:0000256" key="1">
    <source>
        <dbReference type="SAM" id="MobiDB-lite"/>
    </source>
</evidence>
<proteinExistence type="predicted"/>
<keyword evidence="3" id="KW-1185">Reference proteome</keyword>
<organism evidence="3">
    <name type="scientific">Harpegnathos saltator</name>
    <name type="common">Jerdon's jumping ant</name>
    <dbReference type="NCBI Taxonomy" id="610380"/>
    <lineage>
        <taxon>Eukaryota</taxon>
        <taxon>Metazoa</taxon>
        <taxon>Ecdysozoa</taxon>
        <taxon>Arthropoda</taxon>
        <taxon>Hexapoda</taxon>
        <taxon>Insecta</taxon>
        <taxon>Pterygota</taxon>
        <taxon>Neoptera</taxon>
        <taxon>Endopterygota</taxon>
        <taxon>Hymenoptera</taxon>
        <taxon>Apocrita</taxon>
        <taxon>Aculeata</taxon>
        <taxon>Formicoidea</taxon>
        <taxon>Formicidae</taxon>
        <taxon>Ponerinae</taxon>
        <taxon>Ponerini</taxon>
        <taxon>Harpegnathos</taxon>
    </lineage>
</organism>
<sequence>MGSQPRLWKREDYSERMKKISVTVFRTCSFPHSRIDKDIAYNINENDIDISHDDAVHVTGNIIEYDDNGVDETTQDANEAQDFRISQATLVEGKKRRLADGLLNALTMKRPKSDAYGNTKKQRSPIPTDENEEEKKEDARKTSINLRFRAIRRTAFHDIVTRDKSKSCVLVLLKRRFDDTSVPYGYVVA</sequence>
<accession>E2C4T4</accession>
<evidence type="ECO:0000313" key="3">
    <source>
        <dbReference type="Proteomes" id="UP000008237"/>
    </source>
</evidence>
<evidence type="ECO:0000313" key="2">
    <source>
        <dbReference type="EMBL" id="EFN77047.1"/>
    </source>
</evidence>
<feature type="region of interest" description="Disordered" evidence="1">
    <location>
        <begin position="111"/>
        <end position="140"/>
    </location>
</feature>
<dbReference type="EMBL" id="GL452602">
    <property type="protein sequence ID" value="EFN77047.1"/>
    <property type="molecule type" value="Genomic_DNA"/>
</dbReference>